<protein>
    <submittedName>
        <fullName evidence="1">DUF4102 domain-containing protein</fullName>
    </submittedName>
</protein>
<dbReference type="Proteomes" id="UP000321940">
    <property type="component" value="Chromosome"/>
</dbReference>
<dbReference type="RefSeq" id="WP_120100091.1">
    <property type="nucleotide sequence ID" value="NZ_CP031843.2"/>
</dbReference>
<dbReference type="KEGG" id="bky:D1093_01160"/>
<evidence type="ECO:0000313" key="1">
    <source>
        <dbReference type="EMBL" id="QEE08286.1"/>
    </source>
</evidence>
<name>A0A5B9CV26_9HYPH</name>
<dbReference type="AlphaFoldDB" id="A0A5B9CV26"/>
<gene>
    <name evidence="1" type="ORF">D1093_01160</name>
</gene>
<dbReference type="EMBL" id="CP031843">
    <property type="protein sequence ID" value="QEE08286.1"/>
    <property type="molecule type" value="Genomic_DNA"/>
</dbReference>
<reference evidence="1 2" key="1">
    <citation type="journal article" date="2020" name="Int. J. Syst. Evol. Microbiol.">
        <title>Bartonella kosoyi sp. nov. and Bartonella krasnovii sp. nov., two novel species closely related to the zoonotic Bartonella elizabethae, isolated from black rats and wild desert rodent-fleas.</title>
        <authorList>
            <person name="Gutierrez R."/>
            <person name="Shalit T."/>
            <person name="Markus B."/>
            <person name="Yuan C."/>
            <person name="Nachum-Biala Y."/>
            <person name="Elad D."/>
            <person name="Harrus S."/>
        </authorList>
    </citation>
    <scope>NUCLEOTIDE SEQUENCE [LARGE SCALE GENOMIC DNA]</scope>
    <source>
        <strain evidence="1 2">Tel Aviv</strain>
    </source>
</reference>
<keyword evidence="2" id="KW-1185">Reference proteome</keyword>
<organism evidence="1 2">
    <name type="scientific">Bartonella kosoyi</name>
    <dbReference type="NCBI Taxonomy" id="2133959"/>
    <lineage>
        <taxon>Bacteria</taxon>
        <taxon>Pseudomonadati</taxon>
        <taxon>Pseudomonadota</taxon>
        <taxon>Alphaproteobacteria</taxon>
        <taxon>Hyphomicrobiales</taxon>
        <taxon>Bartonellaceae</taxon>
        <taxon>Bartonella</taxon>
    </lineage>
</organism>
<proteinExistence type="predicted"/>
<evidence type="ECO:0000313" key="2">
    <source>
        <dbReference type="Proteomes" id="UP000321940"/>
    </source>
</evidence>
<accession>A0A5B9CV26</accession>
<sequence>MNKNCTIKPVMNRLKYQGLSHLRIDKGGGWRSLQLHKRKNGDAQQIYHYTIHSQWCKMGWGAIKDAFLK</sequence>